<evidence type="ECO:0000313" key="4">
    <source>
        <dbReference type="EMBL" id="PPQ75993.1"/>
    </source>
</evidence>
<keyword evidence="5" id="KW-1185">Reference proteome</keyword>
<evidence type="ECO:0000313" key="5">
    <source>
        <dbReference type="Proteomes" id="UP000284706"/>
    </source>
</evidence>
<evidence type="ECO:0000256" key="2">
    <source>
        <dbReference type="SAM" id="Phobius"/>
    </source>
</evidence>
<keyword evidence="2" id="KW-1133">Transmembrane helix</keyword>
<feature type="transmembrane region" description="Helical" evidence="2">
    <location>
        <begin position="16"/>
        <end position="34"/>
    </location>
</feature>
<name>A0A409WBX7_9AGAR</name>
<comment type="caution">
    <text evidence="4">The sequence shown here is derived from an EMBL/GenBank/DDBJ whole genome shotgun (WGS) entry which is preliminary data.</text>
</comment>
<feature type="transmembrane region" description="Helical" evidence="2">
    <location>
        <begin position="98"/>
        <end position="119"/>
    </location>
</feature>
<dbReference type="PANTHER" id="PTHR40465">
    <property type="entry name" value="CHROMOSOME 1, WHOLE GENOME SHOTGUN SEQUENCE"/>
    <property type="match status" value="1"/>
</dbReference>
<dbReference type="STRING" id="231916.A0A409WBX7"/>
<sequence>MAVTLPVVMRTRLQEVALGMVLLGVIFSSLYAQSMGWCHIAADTQMLGRLFGIILTQTYKYYQRFKNDPPSIKLLVSLLASVSLGLISDSILNTASLFFIGHAAWYYLVTTGPITVLIWSQNVELALSVHASFRIIRIVLVIPGLQTQWEESLAHSSIGEPSIPEYEIEKVFIVAQLTLAFLHFGELLLEKVCSSFRLMKAYSQSSIVAAIKLLLLKKSAHSTSEKVPSILRLASAAVCDTAIASALSYFLHKKRTGFKKNDEMINYLILFSINSGLLTSATSIASLITYLAAPRTWVYTALCFIMSRLYATTLLCSLNSRQILLNDKAVLDSEKSGILKIRPPFTTGRSKWSTRIKRTSDNYPTTIGVLVVTETISDSPSPLPSAPDKAHISNSEQSEDSEDLRSTSTLTSSFS</sequence>
<protein>
    <recommendedName>
        <fullName evidence="3">DUF6534 domain-containing protein</fullName>
    </recommendedName>
</protein>
<dbReference type="InParanoid" id="A0A409WBX7"/>
<feature type="domain" description="DUF6534" evidence="3">
    <location>
        <begin position="236"/>
        <end position="322"/>
    </location>
</feature>
<feature type="compositionally biased region" description="Low complexity" evidence="1">
    <location>
        <begin position="406"/>
        <end position="415"/>
    </location>
</feature>
<accession>A0A409WBX7</accession>
<feature type="region of interest" description="Disordered" evidence="1">
    <location>
        <begin position="376"/>
        <end position="415"/>
    </location>
</feature>
<reference evidence="4 5" key="1">
    <citation type="journal article" date="2018" name="Evol. Lett.">
        <title>Horizontal gene cluster transfer increased hallucinogenic mushroom diversity.</title>
        <authorList>
            <person name="Reynolds H.T."/>
            <person name="Vijayakumar V."/>
            <person name="Gluck-Thaler E."/>
            <person name="Korotkin H.B."/>
            <person name="Matheny P.B."/>
            <person name="Slot J.C."/>
        </authorList>
    </citation>
    <scope>NUCLEOTIDE SEQUENCE [LARGE SCALE GENOMIC DNA]</scope>
    <source>
        <strain evidence="4 5">SRW20</strain>
    </source>
</reference>
<dbReference type="Pfam" id="PF20152">
    <property type="entry name" value="DUF6534"/>
    <property type="match status" value="1"/>
</dbReference>
<dbReference type="OrthoDB" id="2971182at2759"/>
<dbReference type="Proteomes" id="UP000284706">
    <property type="component" value="Unassembled WGS sequence"/>
</dbReference>
<keyword evidence="2" id="KW-0472">Membrane</keyword>
<dbReference type="AlphaFoldDB" id="A0A409WBX7"/>
<evidence type="ECO:0000259" key="3">
    <source>
        <dbReference type="Pfam" id="PF20152"/>
    </source>
</evidence>
<proteinExistence type="predicted"/>
<dbReference type="InterPro" id="IPR045339">
    <property type="entry name" value="DUF6534"/>
</dbReference>
<feature type="transmembrane region" description="Helical" evidence="2">
    <location>
        <begin position="264"/>
        <end position="291"/>
    </location>
</feature>
<dbReference type="EMBL" id="NHYE01005207">
    <property type="protein sequence ID" value="PPQ75993.1"/>
    <property type="molecule type" value="Genomic_DNA"/>
</dbReference>
<gene>
    <name evidence="4" type="ORF">CVT26_005945</name>
</gene>
<dbReference type="PANTHER" id="PTHR40465:SF1">
    <property type="entry name" value="DUF6534 DOMAIN-CONTAINING PROTEIN"/>
    <property type="match status" value="1"/>
</dbReference>
<evidence type="ECO:0000256" key="1">
    <source>
        <dbReference type="SAM" id="MobiDB-lite"/>
    </source>
</evidence>
<keyword evidence="2" id="KW-0812">Transmembrane</keyword>
<feature type="transmembrane region" description="Helical" evidence="2">
    <location>
        <begin position="297"/>
        <end position="318"/>
    </location>
</feature>
<organism evidence="4 5">
    <name type="scientific">Gymnopilus dilepis</name>
    <dbReference type="NCBI Taxonomy" id="231916"/>
    <lineage>
        <taxon>Eukaryota</taxon>
        <taxon>Fungi</taxon>
        <taxon>Dikarya</taxon>
        <taxon>Basidiomycota</taxon>
        <taxon>Agaricomycotina</taxon>
        <taxon>Agaricomycetes</taxon>
        <taxon>Agaricomycetidae</taxon>
        <taxon>Agaricales</taxon>
        <taxon>Agaricineae</taxon>
        <taxon>Hymenogastraceae</taxon>
        <taxon>Gymnopilus</taxon>
    </lineage>
</organism>
<feature type="transmembrane region" description="Helical" evidence="2">
    <location>
        <begin position="229"/>
        <end position="252"/>
    </location>
</feature>